<evidence type="ECO:0000313" key="2">
    <source>
        <dbReference type="Proteomes" id="UP001055072"/>
    </source>
</evidence>
<keyword evidence="2" id="KW-1185">Reference proteome</keyword>
<name>A0ACB8U0J9_9APHY</name>
<sequence>MSTQAVASLQAAVNRLKHELATMQVSDQIPGAGDSLSIADYLLERLVQLNVSTMFGLPGDFNLGFLDYVEDHPKIEWAGNCNELNASYAADGYARVKEGSIGVLLTTFGVGELSATNGVAGAFSEHVPVLHLVGVPSTTQQKTKPMLHHTLGDGRFDAYHVAAQQFAISHGSLQDKATAPAEIDRILTDCVVLGRPAYLMLPTDLVHEQVPRKRLLTPLNVEPPQNDPEIEAYVLDEISKLVEEANHDAVIILDACTIRHGVRKEAKDFIERSKLPVYAAPMGKSAISETYERYGGIYVGTISRPEVREKVENAKLIISIGGVRSDFNTGNFTYQIPINRTIELHSDHTKVQYATYQGIGMKHLLPKLTDRLSAFEATASQLSVPKFITPIPQEDDEVISQNWLWPRVGQFFQKGDVVVAETGTSSFGTIDIPLPEDAVFVSQILWGSIGWTVGATLGAAVAARDIGKPRTILFVGDGSLQLTVQELSVMQRLGVTPIIFVLNNSGYTIERYLHGEKRKYNDITNWNWTSLLSTFGGVEGKTCQSYTAKTKTELNNLLDDPEFAKASKIQLVELIMPRHDAPRALKVQAELSGKTNKYVAIGVEASA</sequence>
<evidence type="ECO:0000313" key="1">
    <source>
        <dbReference type="EMBL" id="KAI0087754.1"/>
    </source>
</evidence>
<gene>
    <name evidence="1" type="ORF">BDY19DRAFT_953020</name>
</gene>
<dbReference type="Proteomes" id="UP001055072">
    <property type="component" value="Unassembled WGS sequence"/>
</dbReference>
<keyword evidence="1" id="KW-0670">Pyruvate</keyword>
<organism evidence="1 2">
    <name type="scientific">Irpex rosettiformis</name>
    <dbReference type="NCBI Taxonomy" id="378272"/>
    <lineage>
        <taxon>Eukaryota</taxon>
        <taxon>Fungi</taxon>
        <taxon>Dikarya</taxon>
        <taxon>Basidiomycota</taxon>
        <taxon>Agaricomycotina</taxon>
        <taxon>Agaricomycetes</taxon>
        <taxon>Polyporales</taxon>
        <taxon>Irpicaceae</taxon>
        <taxon>Irpex</taxon>
    </lineage>
</organism>
<comment type="caution">
    <text evidence="1">The sequence shown here is derived from an EMBL/GenBank/DDBJ whole genome shotgun (WGS) entry which is preliminary data.</text>
</comment>
<accession>A0ACB8U0J9</accession>
<dbReference type="EMBL" id="MU274916">
    <property type="protein sequence ID" value="KAI0087754.1"/>
    <property type="molecule type" value="Genomic_DNA"/>
</dbReference>
<proteinExistence type="predicted"/>
<protein>
    <submittedName>
        <fullName evidence="1">Pyruvate decarboxylase</fullName>
    </submittedName>
</protein>
<reference evidence="1" key="1">
    <citation type="journal article" date="2021" name="Environ. Microbiol.">
        <title>Gene family expansions and transcriptome signatures uncover fungal adaptations to wood decay.</title>
        <authorList>
            <person name="Hage H."/>
            <person name="Miyauchi S."/>
            <person name="Viragh M."/>
            <person name="Drula E."/>
            <person name="Min B."/>
            <person name="Chaduli D."/>
            <person name="Navarro D."/>
            <person name="Favel A."/>
            <person name="Norest M."/>
            <person name="Lesage-Meessen L."/>
            <person name="Balint B."/>
            <person name="Merenyi Z."/>
            <person name="de Eugenio L."/>
            <person name="Morin E."/>
            <person name="Martinez A.T."/>
            <person name="Baldrian P."/>
            <person name="Stursova M."/>
            <person name="Martinez M.J."/>
            <person name="Novotny C."/>
            <person name="Magnuson J.K."/>
            <person name="Spatafora J.W."/>
            <person name="Maurice S."/>
            <person name="Pangilinan J."/>
            <person name="Andreopoulos W."/>
            <person name="LaButti K."/>
            <person name="Hundley H."/>
            <person name="Na H."/>
            <person name="Kuo A."/>
            <person name="Barry K."/>
            <person name="Lipzen A."/>
            <person name="Henrissat B."/>
            <person name="Riley R."/>
            <person name="Ahrendt S."/>
            <person name="Nagy L.G."/>
            <person name="Grigoriev I.V."/>
            <person name="Martin F."/>
            <person name="Rosso M.N."/>
        </authorList>
    </citation>
    <scope>NUCLEOTIDE SEQUENCE</scope>
    <source>
        <strain evidence="1">CBS 384.51</strain>
    </source>
</reference>